<name>A0ABS4MBP5_9LACO</name>
<dbReference type="Pfam" id="PF01048">
    <property type="entry name" value="PNP_UDP_1"/>
    <property type="match status" value="1"/>
</dbReference>
<dbReference type="SUPFAM" id="SSF53167">
    <property type="entry name" value="Purine and uridine phosphorylases"/>
    <property type="match status" value="1"/>
</dbReference>
<dbReference type="PANTHER" id="PTHR43691:SF11">
    <property type="entry name" value="FI09636P-RELATED"/>
    <property type="match status" value="1"/>
</dbReference>
<dbReference type="Gene3D" id="3.40.50.1580">
    <property type="entry name" value="Nucleoside phosphorylase domain"/>
    <property type="match status" value="1"/>
</dbReference>
<dbReference type="InterPro" id="IPR035994">
    <property type="entry name" value="Nucleoside_phosphorylase_sf"/>
</dbReference>
<dbReference type="EMBL" id="JAGGLU010000001">
    <property type="protein sequence ID" value="MBP2057102.1"/>
    <property type="molecule type" value="Genomic_DNA"/>
</dbReference>
<evidence type="ECO:0000313" key="5">
    <source>
        <dbReference type="EMBL" id="MBP2057102.1"/>
    </source>
</evidence>
<evidence type="ECO:0000256" key="2">
    <source>
        <dbReference type="ARBA" id="ARBA00021980"/>
    </source>
</evidence>
<proteinExistence type="predicted"/>
<reference evidence="5 6" key="1">
    <citation type="submission" date="2021-03" db="EMBL/GenBank/DDBJ databases">
        <title>Genomic Encyclopedia of Type Strains, Phase IV (KMG-IV): sequencing the most valuable type-strain genomes for metagenomic binning, comparative biology and taxonomic classification.</title>
        <authorList>
            <person name="Goeker M."/>
        </authorList>
    </citation>
    <scope>NUCLEOTIDE SEQUENCE [LARGE SCALE GENOMIC DNA]</scope>
    <source>
        <strain evidence="5 6">DSM 101872</strain>
    </source>
</reference>
<evidence type="ECO:0000259" key="4">
    <source>
        <dbReference type="Pfam" id="PF01048"/>
    </source>
</evidence>
<evidence type="ECO:0000256" key="3">
    <source>
        <dbReference type="ARBA" id="ARBA00048447"/>
    </source>
</evidence>
<organism evidence="5 6">
    <name type="scientific">Lactobacillus colini</name>
    <dbReference type="NCBI Taxonomy" id="1819254"/>
    <lineage>
        <taxon>Bacteria</taxon>
        <taxon>Bacillati</taxon>
        <taxon>Bacillota</taxon>
        <taxon>Bacilli</taxon>
        <taxon>Lactobacillales</taxon>
        <taxon>Lactobacillaceae</taxon>
        <taxon>Lactobacillus</taxon>
    </lineage>
</organism>
<dbReference type="InterPro" id="IPR000845">
    <property type="entry name" value="Nucleoside_phosphorylase_d"/>
</dbReference>
<dbReference type="Proteomes" id="UP001519292">
    <property type="component" value="Unassembled WGS sequence"/>
</dbReference>
<evidence type="ECO:0000313" key="6">
    <source>
        <dbReference type="Proteomes" id="UP001519292"/>
    </source>
</evidence>
<protein>
    <recommendedName>
        <fullName evidence="2">Uridine phosphorylase</fullName>
        <ecNumber evidence="1">2.4.2.3</ecNumber>
    </recommendedName>
</protein>
<evidence type="ECO:0000256" key="1">
    <source>
        <dbReference type="ARBA" id="ARBA00011888"/>
    </source>
</evidence>
<dbReference type="CDD" id="cd09007">
    <property type="entry name" value="NP-I_spr0068"/>
    <property type="match status" value="1"/>
</dbReference>
<comment type="caution">
    <text evidence="5">The sequence shown here is derived from an EMBL/GenBank/DDBJ whole genome shotgun (WGS) entry which is preliminary data.</text>
</comment>
<gene>
    <name evidence="5" type="ORF">J2Z60_000264</name>
</gene>
<accession>A0ABS4MBP5</accession>
<dbReference type="RefSeq" id="WP_209685616.1">
    <property type="nucleotide sequence ID" value="NZ_JAGGLU010000001.1"/>
</dbReference>
<comment type="catalytic activity">
    <reaction evidence="3">
        <text>uridine + phosphate = alpha-D-ribose 1-phosphate + uracil</text>
        <dbReference type="Rhea" id="RHEA:24388"/>
        <dbReference type="ChEBI" id="CHEBI:16704"/>
        <dbReference type="ChEBI" id="CHEBI:17568"/>
        <dbReference type="ChEBI" id="CHEBI:43474"/>
        <dbReference type="ChEBI" id="CHEBI:57720"/>
        <dbReference type="EC" id="2.4.2.3"/>
    </reaction>
</comment>
<dbReference type="PANTHER" id="PTHR43691">
    <property type="entry name" value="URIDINE PHOSPHORYLASE"/>
    <property type="match status" value="1"/>
</dbReference>
<keyword evidence="6" id="KW-1185">Reference proteome</keyword>
<sequence length="257" mass="29472">MSKKFLLEFDSNQDAVLNPDFEKLPYHFHKRLLYAFVTDENIQDFLKDYPHKKLGKFVTVSFNPYVYEVKINNCEFTLCQAPAGASIAVKLLDWLINYGVREVLAVGSAGTITDLPENEIFLVKKALRDEGTSYHYLDDNDIVNLDSDFADKIQKALKNLNYNVKPVMTWTTDGFFRETKNKLIRARKLGCQLVEMECSALAACSEFRNVKFGQILFTADTLADTDNYDKRGWGKSFRRTSLDIGIKVLAKINEFEN</sequence>
<dbReference type="EC" id="2.4.2.3" evidence="1"/>
<feature type="domain" description="Nucleoside phosphorylase" evidence="4">
    <location>
        <begin position="60"/>
        <end position="225"/>
    </location>
</feature>